<accession>A0A9X1XAU6</accession>
<evidence type="ECO:0000256" key="1">
    <source>
        <dbReference type="SAM" id="MobiDB-lite"/>
    </source>
</evidence>
<comment type="caution">
    <text evidence="2">The sequence shown here is derived from an EMBL/GenBank/DDBJ whole genome shotgun (WGS) entry which is preliminary data.</text>
</comment>
<name>A0A9X1XAU6_9BACL</name>
<evidence type="ECO:0000313" key="2">
    <source>
        <dbReference type="EMBL" id="MCK6255735.1"/>
    </source>
</evidence>
<feature type="compositionally biased region" description="Polar residues" evidence="1">
    <location>
        <begin position="7"/>
        <end position="34"/>
    </location>
</feature>
<dbReference type="InterPro" id="IPR025435">
    <property type="entry name" value="YfhD-like"/>
</dbReference>
<gene>
    <name evidence="2" type="ORF">LCY76_03750</name>
</gene>
<organism evidence="2 3">
    <name type="scientific">Fictibacillus marinisediminis</name>
    <dbReference type="NCBI Taxonomy" id="2878389"/>
    <lineage>
        <taxon>Bacteria</taxon>
        <taxon>Bacillati</taxon>
        <taxon>Bacillota</taxon>
        <taxon>Bacilli</taxon>
        <taxon>Bacillales</taxon>
        <taxon>Fictibacillaceae</taxon>
        <taxon>Fictibacillus</taxon>
    </lineage>
</organism>
<protein>
    <submittedName>
        <fullName evidence="2">YfhD family protein</fullName>
    </submittedName>
</protein>
<proteinExistence type="predicted"/>
<dbReference type="Pfam" id="PF14151">
    <property type="entry name" value="YfhD"/>
    <property type="match status" value="1"/>
</dbReference>
<dbReference type="RefSeq" id="WP_082683604.1">
    <property type="nucleotide sequence ID" value="NZ_JAIWJX010000002.1"/>
</dbReference>
<evidence type="ECO:0000313" key="3">
    <source>
        <dbReference type="Proteomes" id="UP001139011"/>
    </source>
</evidence>
<dbReference type="EMBL" id="JAIWJX010000002">
    <property type="protein sequence ID" value="MCK6255735.1"/>
    <property type="molecule type" value="Genomic_DNA"/>
</dbReference>
<reference evidence="2" key="1">
    <citation type="submission" date="2021-09" db="EMBL/GenBank/DDBJ databases">
        <title>Genome analysis of Fictibacillus sp. KIGAM418 isolated from marine sediment.</title>
        <authorList>
            <person name="Seo M.-J."/>
            <person name="Cho E.-S."/>
            <person name="Hwang C.Y."/>
        </authorList>
    </citation>
    <scope>NUCLEOTIDE SEQUENCE</scope>
    <source>
        <strain evidence="2">KIGAM418</strain>
    </source>
</reference>
<keyword evidence="3" id="KW-1185">Reference proteome</keyword>
<dbReference type="Proteomes" id="UP001139011">
    <property type="component" value="Unassembled WGS sequence"/>
</dbReference>
<dbReference type="AlphaFoldDB" id="A0A9X1XAU6"/>
<feature type="region of interest" description="Disordered" evidence="1">
    <location>
        <begin position="1"/>
        <end position="56"/>
    </location>
</feature>
<feature type="compositionally biased region" description="Basic and acidic residues" evidence="1">
    <location>
        <begin position="40"/>
        <end position="56"/>
    </location>
</feature>
<sequence>MDHEKNQLSNAQDGLTEADQMQPQGVDVQYSSEVADQDDREALERAEEADRRQLNQ</sequence>